<sequence>MSPDGQASVTIDTGGGITTHDLPAGQVVTVNAGPDNTVSTVITSDAPILVAHMGIDGAGLPTDYLNMRFGLPVDAQYVVVVCPWPNTTVILRDGANPPQEKTCNGNGYPGKVYFGSDVEARI</sequence>
<evidence type="ECO:0000313" key="1">
    <source>
        <dbReference type="EMBL" id="VFK79226.1"/>
    </source>
</evidence>
<protein>
    <submittedName>
        <fullName evidence="1">Uncharacterized protein</fullName>
    </submittedName>
</protein>
<gene>
    <name evidence="1" type="ORF">BECKSD772D_GA0070982_10416</name>
</gene>
<reference evidence="1" key="1">
    <citation type="submission" date="2019-02" db="EMBL/GenBank/DDBJ databases">
        <authorList>
            <person name="Gruber-Vodicka R. H."/>
            <person name="Seah K. B. B."/>
        </authorList>
    </citation>
    <scope>NUCLEOTIDE SEQUENCE</scope>
    <source>
        <strain evidence="1">BECK_S127</strain>
    </source>
</reference>
<dbReference type="EMBL" id="CAADHB010000041">
    <property type="protein sequence ID" value="VFK79226.1"/>
    <property type="molecule type" value="Genomic_DNA"/>
</dbReference>
<proteinExistence type="predicted"/>
<name>A0A451BLU6_9GAMM</name>
<accession>A0A451BLU6</accession>
<organism evidence="1">
    <name type="scientific">Candidatus Kentrum sp. SD</name>
    <dbReference type="NCBI Taxonomy" id="2126332"/>
    <lineage>
        <taxon>Bacteria</taxon>
        <taxon>Pseudomonadati</taxon>
        <taxon>Pseudomonadota</taxon>
        <taxon>Gammaproteobacteria</taxon>
        <taxon>Candidatus Kentrum</taxon>
    </lineage>
</organism>
<dbReference type="AlphaFoldDB" id="A0A451BLU6"/>